<dbReference type="SUPFAM" id="SSF46579">
    <property type="entry name" value="Prefoldin"/>
    <property type="match status" value="1"/>
</dbReference>
<dbReference type="EMBL" id="KN714784">
    <property type="protein sequence ID" value="KUI61681.1"/>
    <property type="molecule type" value="Genomic_DNA"/>
</dbReference>
<dbReference type="PANTHER" id="PTHR12409">
    <property type="entry name" value="PREFOLDIN SUBUNIT 3"/>
    <property type="match status" value="1"/>
</dbReference>
<dbReference type="Pfam" id="PF02996">
    <property type="entry name" value="Prefoldin"/>
    <property type="match status" value="1"/>
</dbReference>
<reference evidence="7" key="1">
    <citation type="submission" date="2014-12" db="EMBL/GenBank/DDBJ databases">
        <title>Genome Sequence of Valsa Canker Pathogens Uncovers a Specific Adaption of Colonization on Woody Bark.</title>
        <authorList>
            <person name="Yin Z."/>
            <person name="Liu H."/>
            <person name="Gao X."/>
            <person name="Li Z."/>
            <person name="Song N."/>
            <person name="Ke X."/>
            <person name="Dai Q."/>
            <person name="Wu Y."/>
            <person name="Sun Y."/>
            <person name="Xu J.-R."/>
            <person name="Kang Z.K."/>
            <person name="Wang L."/>
            <person name="Huang L."/>
        </authorList>
    </citation>
    <scope>NUCLEOTIDE SEQUENCE [LARGE SCALE GENOMIC DNA]</scope>
    <source>
        <strain evidence="7">SXYL134</strain>
    </source>
</reference>
<evidence type="ECO:0000256" key="4">
    <source>
        <dbReference type="PIRNR" id="PIRNR016396"/>
    </source>
</evidence>
<sequence>MADKGKNIPSRTKDAPTNPRGIPYAPFVDKVEDYVTSRADVEPTLRNFQEMIAKYQWMESNMQRKSAGLQDKIPDIQKTLDSVRFLKTRTDETDPIETTFELNDTLYAKAEVPPTEEVYIWLGANVMLAYPMDEAEALLAERLSKAKKSLEDCDEDLEFLREQITRKDKGEEDGKNTEAAKSGG</sequence>
<evidence type="ECO:0000313" key="6">
    <source>
        <dbReference type="EMBL" id="KUI61681.1"/>
    </source>
</evidence>
<dbReference type="GO" id="GO:0006457">
    <property type="term" value="P:protein folding"/>
    <property type="evidence" value="ECO:0007669"/>
    <property type="project" value="UniProtKB-UniRule"/>
</dbReference>
<dbReference type="Proteomes" id="UP000078576">
    <property type="component" value="Unassembled WGS sequence"/>
</dbReference>
<protein>
    <recommendedName>
        <fullName evidence="4">Prefoldin subunit 3</fullName>
    </recommendedName>
</protein>
<organism evidence="6 7">
    <name type="scientific">Cytospora mali</name>
    <name type="common">Apple Valsa canker fungus</name>
    <name type="synonym">Valsa mali</name>
    <dbReference type="NCBI Taxonomy" id="578113"/>
    <lineage>
        <taxon>Eukaryota</taxon>
        <taxon>Fungi</taxon>
        <taxon>Dikarya</taxon>
        <taxon>Ascomycota</taxon>
        <taxon>Pezizomycotina</taxon>
        <taxon>Sordariomycetes</taxon>
        <taxon>Sordariomycetidae</taxon>
        <taxon>Diaporthales</taxon>
        <taxon>Cytosporaceae</taxon>
        <taxon>Cytospora</taxon>
    </lineage>
</organism>
<keyword evidence="7" id="KW-1185">Reference proteome</keyword>
<feature type="compositionally biased region" description="Basic and acidic residues" evidence="5">
    <location>
        <begin position="164"/>
        <end position="178"/>
    </location>
</feature>
<evidence type="ECO:0000256" key="1">
    <source>
        <dbReference type="ARBA" id="ARBA00010048"/>
    </source>
</evidence>
<dbReference type="GO" id="GO:0016272">
    <property type="term" value="C:prefoldin complex"/>
    <property type="evidence" value="ECO:0007669"/>
    <property type="project" value="UniProtKB-UniRule"/>
</dbReference>
<dbReference type="AlphaFoldDB" id="A0A194VD25"/>
<dbReference type="PANTHER" id="PTHR12409:SF0">
    <property type="entry name" value="PREFOLDIN SUBUNIT 3"/>
    <property type="match status" value="1"/>
</dbReference>
<dbReference type="InterPro" id="IPR004127">
    <property type="entry name" value="Prefoldin_subunit_alpha"/>
</dbReference>
<dbReference type="GO" id="GO:0007017">
    <property type="term" value="P:microtubule-based process"/>
    <property type="evidence" value="ECO:0007669"/>
    <property type="project" value="TreeGrafter"/>
</dbReference>
<evidence type="ECO:0000313" key="7">
    <source>
        <dbReference type="Proteomes" id="UP000078576"/>
    </source>
</evidence>
<comment type="function">
    <text evidence="4">Binds specifically to cytosolic chaperonin (c-CPN) and transfers target proteins to it. Binds to nascent polypeptide chain and promotes folding in an environment in which there are many competing pathways for nonnative proteins.</text>
</comment>
<feature type="region of interest" description="Disordered" evidence="5">
    <location>
        <begin position="1"/>
        <end position="21"/>
    </location>
</feature>
<dbReference type="InterPro" id="IPR009053">
    <property type="entry name" value="Prefoldin"/>
</dbReference>
<feature type="compositionally biased region" description="Basic and acidic residues" evidence="5">
    <location>
        <begin position="1"/>
        <end position="14"/>
    </location>
</feature>
<dbReference type="Gene3D" id="1.10.287.370">
    <property type="match status" value="1"/>
</dbReference>
<comment type="subunit">
    <text evidence="2 4">Heterohexamer of two PFD-alpha type and four PFD-beta type subunits.</text>
</comment>
<name>A0A194VD25_CYTMA</name>
<comment type="similarity">
    <text evidence="1 4">Belongs to the prefoldin subunit alpha family.</text>
</comment>
<dbReference type="GO" id="GO:0015631">
    <property type="term" value="F:tubulin binding"/>
    <property type="evidence" value="ECO:0007669"/>
    <property type="project" value="TreeGrafter"/>
</dbReference>
<dbReference type="PIRSF" id="PIRSF016396">
    <property type="entry name" value="Prefoldin_subunit_3"/>
    <property type="match status" value="1"/>
</dbReference>
<gene>
    <name evidence="6" type="ORF">VP1G_08863</name>
</gene>
<accession>A0A194VD25</accession>
<proteinExistence type="inferred from homology"/>
<dbReference type="FunFam" id="1.10.287.370:FF:000001">
    <property type="entry name" value="Prefoldin subunit 3"/>
    <property type="match status" value="1"/>
</dbReference>
<dbReference type="GO" id="GO:0007021">
    <property type="term" value="P:tubulin complex assembly"/>
    <property type="evidence" value="ECO:0007669"/>
    <property type="project" value="TreeGrafter"/>
</dbReference>
<dbReference type="STRING" id="694573.A0A194VD25"/>
<keyword evidence="3 4" id="KW-0143">Chaperone</keyword>
<dbReference type="OrthoDB" id="6375174at2759"/>
<feature type="region of interest" description="Disordered" evidence="5">
    <location>
        <begin position="164"/>
        <end position="184"/>
    </location>
</feature>
<evidence type="ECO:0000256" key="5">
    <source>
        <dbReference type="SAM" id="MobiDB-lite"/>
    </source>
</evidence>
<evidence type="ECO:0000256" key="3">
    <source>
        <dbReference type="ARBA" id="ARBA00023186"/>
    </source>
</evidence>
<dbReference type="InterPro" id="IPR016655">
    <property type="entry name" value="PFD3"/>
</dbReference>
<dbReference type="GO" id="GO:0005737">
    <property type="term" value="C:cytoplasm"/>
    <property type="evidence" value="ECO:0007669"/>
    <property type="project" value="UniProtKB-ARBA"/>
</dbReference>
<dbReference type="CDD" id="cd23156">
    <property type="entry name" value="Prefoldin_3"/>
    <property type="match status" value="1"/>
</dbReference>
<evidence type="ECO:0000256" key="2">
    <source>
        <dbReference type="ARBA" id="ARBA00011695"/>
    </source>
</evidence>